<dbReference type="Gene3D" id="3.30.70.270">
    <property type="match status" value="1"/>
</dbReference>
<dbReference type="Pfam" id="PF00990">
    <property type="entry name" value="GGDEF"/>
    <property type="match status" value="1"/>
</dbReference>
<dbReference type="Gene3D" id="3.30.450.20">
    <property type="entry name" value="PAS domain"/>
    <property type="match status" value="2"/>
</dbReference>
<reference evidence="5 6" key="1">
    <citation type="submission" date="2023-07" db="EMBL/GenBank/DDBJ databases">
        <title>Genomic Encyclopedia of Type Strains, Phase IV (KMG-IV): sequencing the most valuable type-strain genomes for metagenomic binning, comparative biology and taxonomic classification.</title>
        <authorList>
            <person name="Goeker M."/>
        </authorList>
    </citation>
    <scope>NUCLEOTIDE SEQUENCE [LARGE SCALE GENOMIC DNA]</scope>
    <source>
        <strain evidence="5 6">DSM 338</strain>
    </source>
</reference>
<dbReference type="CDD" id="cd01948">
    <property type="entry name" value="EAL"/>
    <property type="match status" value="1"/>
</dbReference>
<dbReference type="InterPro" id="IPR000160">
    <property type="entry name" value="GGDEF_dom"/>
</dbReference>
<dbReference type="SMART" id="SM00267">
    <property type="entry name" value="GGDEF"/>
    <property type="match status" value="1"/>
</dbReference>
<dbReference type="NCBIfam" id="TIGR00229">
    <property type="entry name" value="sensory_box"/>
    <property type="match status" value="1"/>
</dbReference>
<dbReference type="Gene3D" id="3.20.20.450">
    <property type="entry name" value="EAL domain"/>
    <property type="match status" value="1"/>
</dbReference>
<dbReference type="PANTHER" id="PTHR44757:SF2">
    <property type="entry name" value="BIOFILM ARCHITECTURE MAINTENANCE PROTEIN MBAA"/>
    <property type="match status" value="1"/>
</dbReference>
<dbReference type="RefSeq" id="WP_281806528.1">
    <property type="nucleotide sequence ID" value="NZ_BSDO01000002.1"/>
</dbReference>
<dbReference type="PIRSF" id="PIRSF005925">
    <property type="entry name" value="Dos"/>
    <property type="match status" value="1"/>
</dbReference>
<dbReference type="InterPro" id="IPR000014">
    <property type="entry name" value="PAS"/>
</dbReference>
<name>A0ABU1KCH9_XANFL</name>
<dbReference type="InterPro" id="IPR043128">
    <property type="entry name" value="Rev_trsase/Diguanyl_cyclase"/>
</dbReference>
<feature type="domain" description="PAC" evidence="2">
    <location>
        <begin position="186"/>
        <end position="239"/>
    </location>
</feature>
<dbReference type="PROSITE" id="PS50112">
    <property type="entry name" value="PAS"/>
    <property type="match status" value="2"/>
</dbReference>
<dbReference type="Proteomes" id="UP001245370">
    <property type="component" value="Unassembled WGS sequence"/>
</dbReference>
<dbReference type="GeneID" id="95762171"/>
<dbReference type="InterPro" id="IPR035919">
    <property type="entry name" value="EAL_sf"/>
</dbReference>
<dbReference type="Pfam" id="PF00563">
    <property type="entry name" value="EAL"/>
    <property type="match status" value="1"/>
</dbReference>
<sequence>MDGNMADRPAAARAQGREAVVFFDTNNLVTFINTAAERLWGLNEGEAIGRPVGDLIPGAGGQPSGELPLSITRHDGSRVEGLVSVTRAKHKRETYYIAFVRPTLNPPVHTKSLAILAAVAEKTDRGVLVADAHGKVIYANPAFRDMLDDGTEWPESVTLAELFCGRLGNACFADHIQDAMDRRIALSEDVALKGNTGMEVWVSASVTPIMDRQTGVLEQVVAVVADITHTRLVEDLQRQVLGALAADAPMADIMDILCRKVQGLAPNALCSILGVTADDRLTVLAAPSLPAEFSAAVEGLPIGPRSGSCGTAAFRGTPVLVEDIATSPLWEDFRDIPIPPGITGCWSIPVKLRGGKVAATFAFYFQTAHGPTPWLENVVAACSDLCALALERFEAKKRIEMLANVDTLTGLANRRQLHAVLEELLVEARTLEQPLAVLYLDIDHFKDVNETLGHSTGDQLLVEVSRRLKAQLRTGDVVGRTGGDEFLVLVHDCTAEEAARIARRLLEYVAAPITAQALHLTMSASVGIALYPDHGTDAETLLKHADTAVHEAKRKGRGKFHFFTEELNRRVLDRLVLSVALREAIQNRALRLVYQPQVLLSSGALHGVEALARWTDPIHGDVPATRFIPLAEEYGLIESIDEWAVEASCQRIATWRQEGVDVPHVSVNLSPLSFRSGDIVGFISGALREYDLKPSDLRVEITERVMMDQHPNSFATARAIEALGVRIAMDDFGTGYSSLSALSRLPIAELKIDRSFMLSIEQDQNAQALATAVIRIGHSLGMTVVAEGVETQAQADLLRFLGCHAAQGFLFARPIEAADIGSWLAARRAG</sequence>
<dbReference type="EMBL" id="JAVDPY010000001">
    <property type="protein sequence ID" value="MDR6332546.1"/>
    <property type="molecule type" value="Genomic_DNA"/>
</dbReference>
<dbReference type="SUPFAM" id="SSF55781">
    <property type="entry name" value="GAF domain-like"/>
    <property type="match status" value="1"/>
</dbReference>
<dbReference type="CDD" id="cd01949">
    <property type="entry name" value="GGDEF"/>
    <property type="match status" value="1"/>
</dbReference>
<dbReference type="InterPro" id="IPR052155">
    <property type="entry name" value="Biofilm_reg_signaling"/>
</dbReference>
<dbReference type="InterPro" id="IPR001633">
    <property type="entry name" value="EAL_dom"/>
</dbReference>
<gene>
    <name evidence="5" type="ORF">GGQ86_000993</name>
</gene>
<dbReference type="PROSITE" id="PS50887">
    <property type="entry name" value="GGDEF"/>
    <property type="match status" value="1"/>
</dbReference>
<dbReference type="InterPro" id="IPR029787">
    <property type="entry name" value="Nucleotide_cyclase"/>
</dbReference>
<dbReference type="PANTHER" id="PTHR44757">
    <property type="entry name" value="DIGUANYLATE CYCLASE DGCP"/>
    <property type="match status" value="1"/>
</dbReference>
<dbReference type="SMART" id="SM00052">
    <property type="entry name" value="EAL"/>
    <property type="match status" value="1"/>
</dbReference>
<keyword evidence="6" id="KW-1185">Reference proteome</keyword>
<dbReference type="SMART" id="SM00091">
    <property type="entry name" value="PAS"/>
    <property type="match status" value="2"/>
</dbReference>
<feature type="domain" description="PAS" evidence="1">
    <location>
        <begin position="112"/>
        <end position="147"/>
    </location>
</feature>
<feature type="domain" description="EAL" evidence="3">
    <location>
        <begin position="574"/>
        <end position="828"/>
    </location>
</feature>
<comment type="caution">
    <text evidence="5">The sequence shown here is derived from an EMBL/GenBank/DDBJ whole genome shotgun (WGS) entry which is preliminary data.</text>
</comment>
<evidence type="ECO:0000259" key="1">
    <source>
        <dbReference type="PROSITE" id="PS50112"/>
    </source>
</evidence>
<feature type="domain" description="GGDEF" evidence="4">
    <location>
        <begin position="433"/>
        <end position="565"/>
    </location>
</feature>
<proteinExistence type="predicted"/>
<dbReference type="CDD" id="cd00130">
    <property type="entry name" value="PAS"/>
    <property type="match status" value="2"/>
</dbReference>
<dbReference type="Gene3D" id="3.30.450.40">
    <property type="match status" value="1"/>
</dbReference>
<dbReference type="NCBIfam" id="TIGR00254">
    <property type="entry name" value="GGDEF"/>
    <property type="match status" value="1"/>
</dbReference>
<dbReference type="Pfam" id="PF13185">
    <property type="entry name" value="GAF_2"/>
    <property type="match status" value="1"/>
</dbReference>
<evidence type="ECO:0000313" key="5">
    <source>
        <dbReference type="EMBL" id="MDR6332546.1"/>
    </source>
</evidence>
<dbReference type="InterPro" id="IPR000700">
    <property type="entry name" value="PAS-assoc_C"/>
</dbReference>
<dbReference type="SMART" id="SM00065">
    <property type="entry name" value="GAF"/>
    <property type="match status" value="1"/>
</dbReference>
<dbReference type="SUPFAM" id="SSF55073">
    <property type="entry name" value="Nucleotide cyclase"/>
    <property type="match status" value="1"/>
</dbReference>
<dbReference type="InterPro" id="IPR035965">
    <property type="entry name" value="PAS-like_dom_sf"/>
</dbReference>
<feature type="domain" description="PAS" evidence="1">
    <location>
        <begin position="20"/>
        <end position="56"/>
    </location>
</feature>
<organism evidence="5 6">
    <name type="scientific">Xanthobacter flavus</name>
    <dbReference type="NCBI Taxonomy" id="281"/>
    <lineage>
        <taxon>Bacteria</taxon>
        <taxon>Pseudomonadati</taxon>
        <taxon>Pseudomonadota</taxon>
        <taxon>Alphaproteobacteria</taxon>
        <taxon>Hyphomicrobiales</taxon>
        <taxon>Xanthobacteraceae</taxon>
        <taxon>Xanthobacter</taxon>
    </lineage>
</organism>
<evidence type="ECO:0000259" key="4">
    <source>
        <dbReference type="PROSITE" id="PS50887"/>
    </source>
</evidence>
<dbReference type="Pfam" id="PF13426">
    <property type="entry name" value="PAS_9"/>
    <property type="match status" value="2"/>
</dbReference>
<evidence type="ECO:0000259" key="2">
    <source>
        <dbReference type="PROSITE" id="PS50113"/>
    </source>
</evidence>
<dbReference type="PROSITE" id="PS50883">
    <property type="entry name" value="EAL"/>
    <property type="match status" value="1"/>
</dbReference>
<protein>
    <submittedName>
        <fullName evidence="5">Diguanylate cyclase (GGDEF)-like protein/PAS domain S-box-containing protein</fullName>
    </submittedName>
</protein>
<dbReference type="InterPro" id="IPR003018">
    <property type="entry name" value="GAF"/>
</dbReference>
<evidence type="ECO:0000313" key="6">
    <source>
        <dbReference type="Proteomes" id="UP001245370"/>
    </source>
</evidence>
<dbReference type="PROSITE" id="PS50113">
    <property type="entry name" value="PAC"/>
    <property type="match status" value="1"/>
</dbReference>
<dbReference type="InterPro" id="IPR012226">
    <property type="entry name" value="Diguanyl_cyclase/Pdiesterase"/>
</dbReference>
<accession>A0ABU1KCH9</accession>
<dbReference type="InterPro" id="IPR029016">
    <property type="entry name" value="GAF-like_dom_sf"/>
</dbReference>
<evidence type="ECO:0000259" key="3">
    <source>
        <dbReference type="PROSITE" id="PS50883"/>
    </source>
</evidence>
<dbReference type="SUPFAM" id="SSF141868">
    <property type="entry name" value="EAL domain-like"/>
    <property type="match status" value="1"/>
</dbReference>
<dbReference type="SUPFAM" id="SSF55785">
    <property type="entry name" value="PYP-like sensor domain (PAS domain)"/>
    <property type="match status" value="2"/>
</dbReference>